<dbReference type="GO" id="GO:0032787">
    <property type="term" value="P:monocarboxylic acid metabolic process"/>
    <property type="evidence" value="ECO:0007669"/>
    <property type="project" value="UniProtKB-ARBA"/>
</dbReference>
<dbReference type="PANTHER" id="PTHR42879">
    <property type="entry name" value="3-OXOACYL-(ACYL-CARRIER-PROTEIN) REDUCTASE"/>
    <property type="match status" value="1"/>
</dbReference>
<dbReference type="RefSeq" id="WP_226695388.1">
    <property type="nucleotide sequence ID" value="NZ_JAJAPX010000002.1"/>
</dbReference>
<name>A0A9X1L4D4_9FLAO</name>
<keyword evidence="2" id="KW-0560">Oxidoreductase</keyword>
<evidence type="ECO:0000256" key="1">
    <source>
        <dbReference type="ARBA" id="ARBA00006484"/>
    </source>
</evidence>
<dbReference type="PANTHER" id="PTHR42879:SF2">
    <property type="entry name" value="3-OXOACYL-[ACYL-CARRIER-PROTEIN] REDUCTASE FABG"/>
    <property type="match status" value="1"/>
</dbReference>
<dbReference type="NCBIfam" id="NF005559">
    <property type="entry name" value="PRK07231.1"/>
    <property type="match status" value="1"/>
</dbReference>
<comment type="caution">
    <text evidence="2">The sequence shown here is derived from an EMBL/GenBank/DDBJ whole genome shotgun (WGS) entry which is preliminary data.</text>
</comment>
<dbReference type="AlphaFoldDB" id="A0A9X1L4D4"/>
<dbReference type="GO" id="GO:0047936">
    <property type="term" value="F:glucose 1-dehydrogenase [NAD(P)+] activity"/>
    <property type="evidence" value="ECO:0007669"/>
    <property type="project" value="UniProtKB-EC"/>
</dbReference>
<reference evidence="2" key="1">
    <citation type="submission" date="2021-10" db="EMBL/GenBank/DDBJ databases">
        <title>Tamlana sargassums sp. nov., and Tamlana laminarinivorans sp. nov., two new bacteria isolated from the brown alga.</title>
        <authorList>
            <person name="Li J."/>
        </authorList>
    </citation>
    <scope>NUCLEOTIDE SEQUENCE</scope>
    <source>
        <strain evidence="2">62-3</strain>
    </source>
</reference>
<dbReference type="InterPro" id="IPR036291">
    <property type="entry name" value="NAD(P)-bd_dom_sf"/>
</dbReference>
<dbReference type="Proteomes" id="UP001139286">
    <property type="component" value="Unassembled WGS sequence"/>
</dbReference>
<dbReference type="FunFam" id="3.40.50.720:FF:000084">
    <property type="entry name" value="Short-chain dehydrogenase reductase"/>
    <property type="match status" value="1"/>
</dbReference>
<dbReference type="EC" id="1.1.1.47" evidence="2"/>
<protein>
    <submittedName>
        <fullName evidence="2">Glucose 1-dehydrogenase</fullName>
        <ecNumber evidence="2">1.1.1.47</ecNumber>
    </submittedName>
</protein>
<dbReference type="InterPro" id="IPR002347">
    <property type="entry name" value="SDR_fam"/>
</dbReference>
<gene>
    <name evidence="2" type="ORF">LG651_06845</name>
</gene>
<dbReference type="Gene3D" id="3.40.50.720">
    <property type="entry name" value="NAD(P)-binding Rossmann-like Domain"/>
    <property type="match status" value="1"/>
</dbReference>
<keyword evidence="3" id="KW-1185">Reference proteome</keyword>
<dbReference type="SUPFAM" id="SSF51735">
    <property type="entry name" value="NAD(P)-binding Rossmann-fold domains"/>
    <property type="match status" value="1"/>
</dbReference>
<dbReference type="PRINTS" id="PR00080">
    <property type="entry name" value="SDRFAMILY"/>
</dbReference>
<dbReference type="InterPro" id="IPR020904">
    <property type="entry name" value="Sc_DH/Rdtase_CS"/>
</dbReference>
<accession>A0A9X1L4D4</accession>
<dbReference type="PROSITE" id="PS00061">
    <property type="entry name" value="ADH_SHORT"/>
    <property type="match status" value="1"/>
</dbReference>
<dbReference type="EMBL" id="JAJAPX010000002">
    <property type="protein sequence ID" value="MCB4807965.1"/>
    <property type="molecule type" value="Genomic_DNA"/>
</dbReference>
<sequence length="260" mass="27662">MSKFSLKNKVALVTGGGSGIGKAISLTFAQQGAEVHILDFNLEAAEETVKEIEAANGKAAAHKCDVASKTNVDSIVEAITENGNIDILINNAGIAHVGNIESCEEEDLDRLYNVNIKGVYNCIKSCLPALKKSGNGVILNLASIASTVGINDRFAYSMTKGAVLTITYSVAKDYLKDGIRCNCIAPGRVHTPFVDGFIKKNYPGKEDEMFAKLSQTQPIGRMGKPQEMADLVLFLCSDEAGFITGSNYAIDGGFVTLNGN</sequence>
<evidence type="ECO:0000313" key="3">
    <source>
        <dbReference type="Proteomes" id="UP001139286"/>
    </source>
</evidence>
<organism evidence="2 3">
    <name type="scientific">Neotamlana sargassicola</name>
    <dbReference type="NCBI Taxonomy" id="2883125"/>
    <lineage>
        <taxon>Bacteria</taxon>
        <taxon>Pseudomonadati</taxon>
        <taxon>Bacteroidota</taxon>
        <taxon>Flavobacteriia</taxon>
        <taxon>Flavobacteriales</taxon>
        <taxon>Flavobacteriaceae</taxon>
        <taxon>Neotamlana</taxon>
    </lineage>
</organism>
<comment type="similarity">
    <text evidence="1">Belongs to the short-chain dehydrogenases/reductases (SDR) family.</text>
</comment>
<dbReference type="CDD" id="cd05233">
    <property type="entry name" value="SDR_c"/>
    <property type="match status" value="1"/>
</dbReference>
<dbReference type="PRINTS" id="PR00081">
    <property type="entry name" value="GDHRDH"/>
</dbReference>
<dbReference type="InterPro" id="IPR050259">
    <property type="entry name" value="SDR"/>
</dbReference>
<evidence type="ECO:0000313" key="2">
    <source>
        <dbReference type="EMBL" id="MCB4807965.1"/>
    </source>
</evidence>
<proteinExistence type="inferred from homology"/>
<dbReference type="Pfam" id="PF13561">
    <property type="entry name" value="adh_short_C2"/>
    <property type="match status" value="1"/>
</dbReference>